<dbReference type="PANTHER" id="PTHR23048">
    <property type="entry name" value="MYOSIN LIGHT CHAIN 1, 3"/>
    <property type="match status" value="1"/>
</dbReference>
<dbReference type="InterPro" id="IPR050230">
    <property type="entry name" value="CALM/Myosin/TropC-like"/>
</dbReference>
<keyword evidence="1" id="KW-0479">Metal-binding</keyword>
<dbReference type="SUPFAM" id="SSF47473">
    <property type="entry name" value="EF-hand"/>
    <property type="match status" value="1"/>
</dbReference>
<dbReference type="FunFam" id="1.10.238.10:FF:000001">
    <property type="entry name" value="Calmodulin 1"/>
    <property type="match status" value="1"/>
</dbReference>
<proteinExistence type="predicted"/>
<evidence type="ECO:0000313" key="6">
    <source>
        <dbReference type="Proteomes" id="UP001174909"/>
    </source>
</evidence>
<feature type="domain" description="EF-hand" evidence="4">
    <location>
        <begin position="1"/>
        <end position="27"/>
    </location>
</feature>
<organism evidence="5 6">
    <name type="scientific">Geodia barretti</name>
    <name type="common">Barrett's horny sponge</name>
    <dbReference type="NCBI Taxonomy" id="519541"/>
    <lineage>
        <taxon>Eukaryota</taxon>
        <taxon>Metazoa</taxon>
        <taxon>Porifera</taxon>
        <taxon>Demospongiae</taxon>
        <taxon>Heteroscleromorpha</taxon>
        <taxon>Tetractinellida</taxon>
        <taxon>Astrophorina</taxon>
        <taxon>Geodiidae</taxon>
        <taxon>Geodia</taxon>
    </lineage>
</organism>
<dbReference type="Proteomes" id="UP001174909">
    <property type="component" value="Unassembled WGS sequence"/>
</dbReference>
<dbReference type="InterPro" id="IPR018247">
    <property type="entry name" value="EF_Hand_1_Ca_BS"/>
</dbReference>
<evidence type="ECO:0000259" key="4">
    <source>
        <dbReference type="PROSITE" id="PS50222"/>
    </source>
</evidence>
<dbReference type="InterPro" id="IPR011992">
    <property type="entry name" value="EF-hand-dom_pair"/>
</dbReference>
<evidence type="ECO:0000256" key="3">
    <source>
        <dbReference type="ARBA" id="ARBA00022837"/>
    </source>
</evidence>
<dbReference type="Pfam" id="PF13499">
    <property type="entry name" value="EF-hand_7"/>
    <property type="match status" value="1"/>
</dbReference>
<dbReference type="GO" id="GO:0016460">
    <property type="term" value="C:myosin II complex"/>
    <property type="evidence" value="ECO:0007669"/>
    <property type="project" value="TreeGrafter"/>
</dbReference>
<dbReference type="PROSITE" id="PS50222">
    <property type="entry name" value="EF_HAND_2"/>
    <property type="match status" value="2"/>
</dbReference>
<dbReference type="AlphaFoldDB" id="A0AA35SCA7"/>
<dbReference type="PANTHER" id="PTHR23048:SF48">
    <property type="entry name" value="CENTRIN 3"/>
    <property type="match status" value="1"/>
</dbReference>
<keyword evidence="3" id="KW-0106">Calcium</keyword>
<name>A0AA35SCA7_GEOBA</name>
<dbReference type="GO" id="GO:0005509">
    <property type="term" value="F:calcium ion binding"/>
    <property type="evidence" value="ECO:0007669"/>
    <property type="project" value="InterPro"/>
</dbReference>
<evidence type="ECO:0000313" key="5">
    <source>
        <dbReference type="EMBL" id="CAI8026538.1"/>
    </source>
</evidence>
<protein>
    <submittedName>
        <fullName evidence="5">Centrin-3</fullName>
    </submittedName>
</protein>
<accession>A0AA35SCA7</accession>
<dbReference type="SMART" id="SM00054">
    <property type="entry name" value="EFh"/>
    <property type="match status" value="3"/>
</dbReference>
<evidence type="ECO:0000256" key="2">
    <source>
        <dbReference type="ARBA" id="ARBA00022737"/>
    </source>
</evidence>
<keyword evidence="6" id="KW-1185">Reference proteome</keyword>
<dbReference type="EMBL" id="CASHTH010002219">
    <property type="protein sequence ID" value="CAI8026538.1"/>
    <property type="molecule type" value="Genomic_DNA"/>
</dbReference>
<dbReference type="InterPro" id="IPR002048">
    <property type="entry name" value="EF_hand_dom"/>
</dbReference>
<reference evidence="5" key="1">
    <citation type="submission" date="2023-03" db="EMBL/GenBank/DDBJ databases">
        <authorList>
            <person name="Steffen K."/>
            <person name="Cardenas P."/>
        </authorList>
    </citation>
    <scope>NUCLEOTIDE SEQUENCE</scope>
</reference>
<dbReference type="PROSITE" id="PS00018">
    <property type="entry name" value="EF_HAND_1"/>
    <property type="match status" value="1"/>
</dbReference>
<feature type="domain" description="EF-hand" evidence="4">
    <location>
        <begin position="29"/>
        <end position="64"/>
    </location>
</feature>
<gene>
    <name evidence="5" type="ORF">GBAR_LOCUS15240</name>
</gene>
<dbReference type="Pfam" id="PF13202">
    <property type="entry name" value="EF-hand_5"/>
    <property type="match status" value="1"/>
</dbReference>
<dbReference type="Gene3D" id="1.10.238.10">
    <property type="entry name" value="EF-hand"/>
    <property type="match status" value="1"/>
</dbReference>
<sequence length="106" mass="12343">MNDFDKDDSGKISLADFTEIMTDWVLKRDPREEILKAFQLFDEDKTGRISLRNLRRVARELEENMSEEELRAMIEEFDVDSDGESECSRGLSSIAIKGIPFPYFWG</sequence>
<keyword evidence="2" id="KW-0677">Repeat</keyword>
<evidence type="ECO:0000256" key="1">
    <source>
        <dbReference type="ARBA" id="ARBA00022723"/>
    </source>
</evidence>
<comment type="caution">
    <text evidence="5">The sequence shown here is derived from an EMBL/GenBank/DDBJ whole genome shotgun (WGS) entry which is preliminary data.</text>
</comment>